<keyword evidence="1" id="KW-0472">Membrane</keyword>
<feature type="transmembrane region" description="Helical" evidence="1">
    <location>
        <begin position="70"/>
        <end position="91"/>
    </location>
</feature>
<dbReference type="Proteomes" id="UP000266426">
    <property type="component" value="Unassembled WGS sequence"/>
</dbReference>
<reference evidence="2 3" key="1">
    <citation type="journal article" date="2017" name="ISME J.">
        <title>Energy and carbon metabolisms in a deep terrestrial subsurface fluid microbial community.</title>
        <authorList>
            <person name="Momper L."/>
            <person name="Jungbluth S.P."/>
            <person name="Lee M.D."/>
            <person name="Amend J.P."/>
        </authorList>
    </citation>
    <scope>NUCLEOTIDE SEQUENCE [LARGE SCALE GENOMIC DNA]</scope>
    <source>
        <strain evidence="2">SURF_26</strain>
    </source>
</reference>
<feature type="transmembrane region" description="Helical" evidence="1">
    <location>
        <begin position="251"/>
        <end position="272"/>
    </location>
</feature>
<dbReference type="EMBL" id="QZJZ01000082">
    <property type="protein sequence ID" value="RJP57328.1"/>
    <property type="molecule type" value="Genomic_DNA"/>
</dbReference>
<sequence length="273" mass="29524">MTSKKTNSVSILEQLSQVIITQIQHVTSFSGLFYRTLKLVLAGIFRPGRTFNILHLTQQMYHMGIGSLPIVMLTSLFLGMTLAMLALYALSDFGTEIWVAGLVGVGFTRELGPLITAIVVAGRVGASISAELGTMQVSEEVDALETMGINPIRYLILPRFLALVIMLPCLTIVSDYLGIAGGFLIAKLKLGMSFYYYEELTLEFVKTKDIVTGLIKSVSFAMIISMIGCYQGVIVSGGAEGVGQGTTRAVVNSLIFVIAADCIFTALFSYVFV</sequence>
<feature type="transmembrane region" description="Helical" evidence="1">
    <location>
        <begin position="218"/>
        <end position="239"/>
    </location>
</feature>
<protein>
    <submittedName>
        <fullName evidence="2">ABC transporter permease</fullName>
    </submittedName>
</protein>
<proteinExistence type="inferred from homology"/>
<dbReference type="AlphaFoldDB" id="A0A3A4R4X4"/>
<organism evidence="2 3">
    <name type="scientific">Candidatus Auribacter fodinae</name>
    <dbReference type="NCBI Taxonomy" id="2093366"/>
    <lineage>
        <taxon>Bacteria</taxon>
        <taxon>Pseudomonadati</taxon>
        <taxon>Candidatus Auribacterota</taxon>
        <taxon>Candidatus Auribacteria</taxon>
        <taxon>Candidatus Auribacterales</taxon>
        <taxon>Candidatus Auribacteraceae</taxon>
        <taxon>Candidatus Auribacter</taxon>
    </lineage>
</organism>
<name>A0A3A4R4X4_9BACT</name>
<dbReference type="GO" id="GO:0043190">
    <property type="term" value="C:ATP-binding cassette (ABC) transporter complex"/>
    <property type="evidence" value="ECO:0007669"/>
    <property type="project" value="InterPro"/>
</dbReference>
<accession>A0A3A4R4X4</accession>
<dbReference type="PANTHER" id="PTHR30188:SF3">
    <property type="entry name" value="ABC TRANSPORTER PERMEASE"/>
    <property type="match status" value="1"/>
</dbReference>
<dbReference type="GO" id="GO:0005548">
    <property type="term" value="F:phospholipid transporter activity"/>
    <property type="evidence" value="ECO:0007669"/>
    <property type="project" value="TreeGrafter"/>
</dbReference>
<comment type="similarity">
    <text evidence="1">Belongs to the MlaE permease family.</text>
</comment>
<dbReference type="Pfam" id="PF02405">
    <property type="entry name" value="MlaE"/>
    <property type="match status" value="1"/>
</dbReference>
<comment type="caution">
    <text evidence="1">Lacks conserved residue(s) required for the propagation of feature annotation.</text>
</comment>
<keyword evidence="1" id="KW-1133">Transmembrane helix</keyword>
<dbReference type="NCBIfam" id="TIGR00056">
    <property type="entry name" value="MlaE family lipid ABC transporter permease subunit"/>
    <property type="match status" value="1"/>
</dbReference>
<keyword evidence="1" id="KW-0812">Transmembrane</keyword>
<dbReference type="InterPro" id="IPR003453">
    <property type="entry name" value="ABC_MlaE_roteobac"/>
</dbReference>
<dbReference type="PANTHER" id="PTHR30188">
    <property type="entry name" value="ABC TRANSPORTER PERMEASE PROTEIN-RELATED"/>
    <property type="match status" value="1"/>
</dbReference>
<dbReference type="InterPro" id="IPR030802">
    <property type="entry name" value="Permease_MalE"/>
</dbReference>
<evidence type="ECO:0000256" key="1">
    <source>
        <dbReference type="RuleBase" id="RU362044"/>
    </source>
</evidence>
<comment type="caution">
    <text evidence="2">The sequence shown here is derived from an EMBL/GenBank/DDBJ whole genome shotgun (WGS) entry which is preliminary data.</text>
</comment>
<evidence type="ECO:0000313" key="2">
    <source>
        <dbReference type="EMBL" id="RJP57328.1"/>
    </source>
</evidence>
<gene>
    <name evidence="2" type="ORF">C4541_10230</name>
</gene>
<evidence type="ECO:0000313" key="3">
    <source>
        <dbReference type="Proteomes" id="UP000266426"/>
    </source>
</evidence>